<feature type="compositionally biased region" description="Basic and acidic residues" evidence="1">
    <location>
        <begin position="378"/>
        <end position="397"/>
    </location>
</feature>
<organism evidence="3 4">
    <name type="scientific">Haemaphysalis longicornis</name>
    <name type="common">Bush tick</name>
    <dbReference type="NCBI Taxonomy" id="44386"/>
    <lineage>
        <taxon>Eukaryota</taxon>
        <taxon>Metazoa</taxon>
        <taxon>Ecdysozoa</taxon>
        <taxon>Arthropoda</taxon>
        <taxon>Chelicerata</taxon>
        <taxon>Arachnida</taxon>
        <taxon>Acari</taxon>
        <taxon>Parasitiformes</taxon>
        <taxon>Ixodida</taxon>
        <taxon>Ixodoidea</taxon>
        <taxon>Ixodidae</taxon>
        <taxon>Haemaphysalinae</taxon>
        <taxon>Haemaphysalis</taxon>
    </lineage>
</organism>
<feature type="compositionally biased region" description="Polar residues" evidence="1">
    <location>
        <begin position="526"/>
        <end position="536"/>
    </location>
</feature>
<feature type="compositionally biased region" description="Basic and acidic residues" evidence="1">
    <location>
        <begin position="148"/>
        <end position="190"/>
    </location>
</feature>
<feature type="region of interest" description="Disordered" evidence="1">
    <location>
        <begin position="253"/>
        <end position="292"/>
    </location>
</feature>
<reference evidence="3 4" key="1">
    <citation type="journal article" date="2020" name="Cell">
        <title>Large-Scale Comparative Analyses of Tick Genomes Elucidate Their Genetic Diversity and Vector Capacities.</title>
        <authorList>
            <consortium name="Tick Genome and Microbiome Consortium (TIGMIC)"/>
            <person name="Jia N."/>
            <person name="Wang J."/>
            <person name="Shi W."/>
            <person name="Du L."/>
            <person name="Sun Y."/>
            <person name="Zhan W."/>
            <person name="Jiang J.F."/>
            <person name="Wang Q."/>
            <person name="Zhang B."/>
            <person name="Ji P."/>
            <person name="Bell-Sakyi L."/>
            <person name="Cui X.M."/>
            <person name="Yuan T.T."/>
            <person name="Jiang B.G."/>
            <person name="Yang W.F."/>
            <person name="Lam T.T."/>
            <person name="Chang Q.C."/>
            <person name="Ding S.J."/>
            <person name="Wang X.J."/>
            <person name="Zhu J.G."/>
            <person name="Ruan X.D."/>
            <person name="Zhao L."/>
            <person name="Wei J.T."/>
            <person name="Ye R.Z."/>
            <person name="Que T.C."/>
            <person name="Du C.H."/>
            <person name="Zhou Y.H."/>
            <person name="Cheng J.X."/>
            <person name="Dai P.F."/>
            <person name="Guo W.B."/>
            <person name="Han X.H."/>
            <person name="Huang E.J."/>
            <person name="Li L.F."/>
            <person name="Wei W."/>
            <person name="Gao Y.C."/>
            <person name="Liu J.Z."/>
            <person name="Shao H.Z."/>
            <person name="Wang X."/>
            <person name="Wang C.C."/>
            <person name="Yang T.C."/>
            <person name="Huo Q.B."/>
            <person name="Li W."/>
            <person name="Chen H.Y."/>
            <person name="Chen S.E."/>
            <person name="Zhou L.G."/>
            <person name="Ni X.B."/>
            <person name="Tian J.H."/>
            <person name="Sheng Y."/>
            <person name="Liu T."/>
            <person name="Pan Y.S."/>
            <person name="Xia L.Y."/>
            <person name="Li J."/>
            <person name="Zhao F."/>
            <person name="Cao W.C."/>
        </authorList>
    </citation>
    <scope>NUCLEOTIDE SEQUENCE [LARGE SCALE GENOMIC DNA]</scope>
    <source>
        <strain evidence="3">HaeL-2018</strain>
    </source>
</reference>
<feature type="compositionally biased region" description="Basic and acidic residues" evidence="1">
    <location>
        <begin position="259"/>
        <end position="272"/>
    </location>
</feature>
<feature type="region of interest" description="Disordered" evidence="1">
    <location>
        <begin position="148"/>
        <end position="233"/>
    </location>
</feature>
<gene>
    <name evidence="3" type="ORF">HPB48_021164</name>
</gene>
<sequence length="820" mass="94357">MLTAVWFILVAIAIPCQAYLDDRVLLDQHWTGFSPTTGVGVREDACEARSCGSARRHDHDPDKRSVGFSLLSEDKPQMVRGARSATRRSQESYLRFRRESARDSGVAERSVRRVLVSLERLSRRERTEASTRSVESAILLESRVSDLRGEARESRDERTRLDVTNEERPDRYARQRMAEDTPTWVREDSRRRIRSANRNRVRSDDRRTSDRVRRYESEARTSRGRRAADLDARRRHDDVQALSLTRLSRLTETRTQNLEGEKDLIRATRSDTSRSGPSRLRANSSANRDRHLQDAMDQGDRIIGRRSNLIGLAQGPSFRMRGPELRKVQNSEHRHAGERNSDATALIQSTPRRGATLARQPCQENLRRSRSISSGNSKEGDDVGNQERRTVHAERSISDLPVSLKDENRDTRRFSASRQYINGGTRGEDLGATRSFFGSSNRHARNRDSYSSSLRRLQDPEPKETAQDRHDHRRFSSRSAEVQPGDIPNRRSYAGSSRVGEMRFPDAMRSMHTRTSRIFDWANKAGNSDQVRTRSQVRSDDTRRNSMALSRRSRDRHTFTRTVEYPADIVRYGDSRLERGGRLTRQDRLSEDYGQALILFARHSANRLQDSGDRYNPLPHIEDSRRIMGADLRHREGRLSSVERQGMPTSYGDFRFEETRRSVRLQTRRSAIIDDITTAASRSMGNIRNGAARNSLRLTEDDTQILLSRLERYPTRFLEKRQDSSENALNNRRDLPNMPFLKTELSSSLREGLEKILPEEGSDKYKVCILSQNVCYSFLTQRCSCKSGDCRSSLCLYIQNTGCITYEKLNVKMKNFQDSN</sequence>
<feature type="compositionally biased region" description="Polar residues" evidence="1">
    <location>
        <begin position="273"/>
        <end position="286"/>
    </location>
</feature>
<protein>
    <submittedName>
        <fullName evidence="3">Uncharacterized protein</fullName>
    </submittedName>
</protein>
<feature type="compositionally biased region" description="Basic residues" evidence="1">
    <location>
        <begin position="191"/>
        <end position="200"/>
    </location>
</feature>
<feature type="region of interest" description="Disordered" evidence="1">
    <location>
        <begin position="327"/>
        <end position="500"/>
    </location>
</feature>
<dbReference type="VEuPathDB" id="VectorBase:HLOH_064880"/>
<proteinExistence type="predicted"/>
<comment type="caution">
    <text evidence="3">The sequence shown here is derived from an EMBL/GenBank/DDBJ whole genome shotgun (WGS) entry which is preliminary data.</text>
</comment>
<feature type="chain" id="PRO_5039951746" evidence="2">
    <location>
        <begin position="19"/>
        <end position="820"/>
    </location>
</feature>
<feature type="compositionally biased region" description="Basic and acidic residues" evidence="1">
    <location>
        <begin position="201"/>
        <end position="233"/>
    </location>
</feature>
<dbReference type="Proteomes" id="UP000821853">
    <property type="component" value="Unassembled WGS sequence"/>
</dbReference>
<feature type="compositionally biased region" description="Basic and acidic residues" evidence="1">
    <location>
        <begin position="404"/>
        <end position="413"/>
    </location>
</feature>
<dbReference type="AlphaFoldDB" id="A0A9J6FQN5"/>
<dbReference type="OrthoDB" id="6496542at2759"/>
<feature type="compositionally biased region" description="Polar residues" evidence="1">
    <location>
        <begin position="342"/>
        <end position="351"/>
    </location>
</feature>
<evidence type="ECO:0000313" key="4">
    <source>
        <dbReference type="Proteomes" id="UP000821853"/>
    </source>
</evidence>
<dbReference type="OMA" id="IMLETRH"/>
<evidence type="ECO:0000256" key="2">
    <source>
        <dbReference type="SAM" id="SignalP"/>
    </source>
</evidence>
<evidence type="ECO:0000313" key="3">
    <source>
        <dbReference type="EMBL" id="KAH9365602.1"/>
    </source>
</evidence>
<accession>A0A9J6FQN5</accession>
<feature type="compositionally biased region" description="Basic and acidic residues" evidence="1">
    <location>
        <begin position="456"/>
        <end position="470"/>
    </location>
</feature>
<evidence type="ECO:0000256" key="1">
    <source>
        <dbReference type="SAM" id="MobiDB-lite"/>
    </source>
</evidence>
<feature type="region of interest" description="Disordered" evidence="1">
    <location>
        <begin position="526"/>
        <end position="555"/>
    </location>
</feature>
<dbReference type="EMBL" id="JABSTR010000003">
    <property type="protein sequence ID" value="KAH9365602.1"/>
    <property type="molecule type" value="Genomic_DNA"/>
</dbReference>
<feature type="signal peptide" evidence="2">
    <location>
        <begin position="1"/>
        <end position="18"/>
    </location>
</feature>
<feature type="compositionally biased region" description="Basic and acidic residues" evidence="1">
    <location>
        <begin position="327"/>
        <end position="341"/>
    </location>
</feature>
<keyword evidence="4" id="KW-1185">Reference proteome</keyword>
<keyword evidence="2" id="KW-0732">Signal</keyword>
<name>A0A9J6FQN5_HAELO</name>